<accession>A0ABW1EJX9</accession>
<comment type="caution">
    <text evidence="4">The sequence shown here is derived from an EMBL/GenBank/DDBJ whole genome shotgun (WGS) entry which is preliminary data.</text>
</comment>
<evidence type="ECO:0000256" key="2">
    <source>
        <dbReference type="SAM" id="SignalP"/>
    </source>
</evidence>
<dbReference type="Pfam" id="PF13349">
    <property type="entry name" value="DUF4097"/>
    <property type="match status" value="1"/>
</dbReference>
<proteinExistence type="predicted"/>
<feature type="region of interest" description="Disordered" evidence="1">
    <location>
        <begin position="257"/>
        <end position="278"/>
    </location>
</feature>
<dbReference type="Gene3D" id="2.160.20.120">
    <property type="match status" value="1"/>
</dbReference>
<sequence>MKRWIAASGLAVALAALPAFASEANFDRTLQVSGSVTLHILTGSGYIHIHPGSDSKIHISGHVHSNGWDGNSDRVQQIADNPPISQTGDIVRIGLDHENLHNISIDYDIQAPAKAFLSASSGSGDVTDEGVGVDARLNTGSGTIHATGLQQSFTVETGSGDIYAEQVGSGDVKANTGSGTIELKNVSGGLKAQTGSGDIKLSGAPKADWKVTTGSGSVEIWPSQASFTLEASTGSGDIKTDREMVVQGSFERHHITGKVNGGGPLVRVETGSGDIRIH</sequence>
<dbReference type="RefSeq" id="WP_263332890.1">
    <property type="nucleotide sequence ID" value="NZ_JAGSYH010000001.1"/>
</dbReference>
<evidence type="ECO:0000313" key="4">
    <source>
        <dbReference type="EMBL" id="MFC5864606.1"/>
    </source>
</evidence>
<keyword evidence="2" id="KW-0732">Signal</keyword>
<evidence type="ECO:0000256" key="1">
    <source>
        <dbReference type="SAM" id="MobiDB-lite"/>
    </source>
</evidence>
<reference evidence="5" key="1">
    <citation type="journal article" date="2019" name="Int. J. Syst. Evol. Microbiol.">
        <title>The Global Catalogue of Microorganisms (GCM) 10K type strain sequencing project: providing services to taxonomists for standard genome sequencing and annotation.</title>
        <authorList>
            <consortium name="The Broad Institute Genomics Platform"/>
            <consortium name="The Broad Institute Genome Sequencing Center for Infectious Disease"/>
            <person name="Wu L."/>
            <person name="Ma J."/>
        </authorList>
    </citation>
    <scope>NUCLEOTIDE SEQUENCE [LARGE SCALE GENOMIC DNA]</scope>
    <source>
        <strain evidence="5">JCM 4087</strain>
    </source>
</reference>
<keyword evidence="5" id="KW-1185">Reference proteome</keyword>
<evidence type="ECO:0000259" key="3">
    <source>
        <dbReference type="Pfam" id="PF13349"/>
    </source>
</evidence>
<gene>
    <name evidence="4" type="ORF">ACFPT7_20020</name>
</gene>
<organism evidence="4 5">
    <name type="scientific">Acidicapsa dinghuensis</name>
    <dbReference type="NCBI Taxonomy" id="2218256"/>
    <lineage>
        <taxon>Bacteria</taxon>
        <taxon>Pseudomonadati</taxon>
        <taxon>Acidobacteriota</taxon>
        <taxon>Terriglobia</taxon>
        <taxon>Terriglobales</taxon>
        <taxon>Acidobacteriaceae</taxon>
        <taxon>Acidicapsa</taxon>
    </lineage>
</organism>
<evidence type="ECO:0000313" key="5">
    <source>
        <dbReference type="Proteomes" id="UP001596091"/>
    </source>
</evidence>
<dbReference type="Proteomes" id="UP001596091">
    <property type="component" value="Unassembled WGS sequence"/>
</dbReference>
<feature type="domain" description="DUF4097" evidence="3">
    <location>
        <begin position="116"/>
        <end position="277"/>
    </location>
</feature>
<protein>
    <submittedName>
        <fullName evidence="4">DUF4097 domain-containing protein</fullName>
    </submittedName>
</protein>
<name>A0ABW1EJX9_9BACT</name>
<feature type="signal peptide" evidence="2">
    <location>
        <begin position="1"/>
        <end position="21"/>
    </location>
</feature>
<feature type="chain" id="PRO_5046242664" evidence="2">
    <location>
        <begin position="22"/>
        <end position="278"/>
    </location>
</feature>
<dbReference type="EMBL" id="JBHSPH010000010">
    <property type="protein sequence ID" value="MFC5864606.1"/>
    <property type="molecule type" value="Genomic_DNA"/>
</dbReference>
<dbReference type="InterPro" id="IPR025164">
    <property type="entry name" value="Toastrack_DUF4097"/>
</dbReference>